<evidence type="ECO:0000313" key="1">
    <source>
        <dbReference type="EMBL" id="EWZ00854.1"/>
    </source>
</evidence>
<sequence length="41" mass="4536">MVTYWYAHYGEAPAKSDPHLRASESVPRFLSAGPCNLVNSL</sequence>
<evidence type="ECO:0000313" key="2">
    <source>
        <dbReference type="Proteomes" id="UP000030753"/>
    </source>
</evidence>
<proteinExistence type="predicted"/>
<protein>
    <submittedName>
        <fullName evidence="1">Uncharacterized protein</fullName>
    </submittedName>
</protein>
<gene>
    <name evidence="1" type="ORF">FOYG_00602</name>
</gene>
<dbReference type="Proteomes" id="UP000030753">
    <property type="component" value="Unassembled WGS sequence"/>
</dbReference>
<name>W9J0S2_FUSOX</name>
<accession>W9J0S2</accession>
<dbReference type="AlphaFoldDB" id="W9J0S2"/>
<organism evidence="1 2">
    <name type="scientific">Fusarium oxysporum NRRL 32931</name>
    <dbReference type="NCBI Taxonomy" id="660029"/>
    <lineage>
        <taxon>Eukaryota</taxon>
        <taxon>Fungi</taxon>
        <taxon>Dikarya</taxon>
        <taxon>Ascomycota</taxon>
        <taxon>Pezizomycotina</taxon>
        <taxon>Sordariomycetes</taxon>
        <taxon>Hypocreomycetidae</taxon>
        <taxon>Hypocreales</taxon>
        <taxon>Nectriaceae</taxon>
        <taxon>Fusarium</taxon>
        <taxon>Fusarium oxysporum species complex</taxon>
    </lineage>
</organism>
<dbReference type="HOGENOM" id="CLU_3279506_0_0_1"/>
<dbReference type="EMBL" id="JH717839">
    <property type="protein sequence ID" value="EWZ00854.1"/>
    <property type="molecule type" value="Genomic_DNA"/>
</dbReference>
<reference evidence="1 2" key="1">
    <citation type="submission" date="2011-06" db="EMBL/GenBank/DDBJ databases">
        <title>The Genome Sequence of Fusarium oxysporum FOSC 3-a.</title>
        <authorList>
            <consortium name="The Broad Institute Genome Sequencing Platform"/>
            <person name="Ma L.-J."/>
            <person name="Gale L.R."/>
            <person name="Schwartz D.C."/>
            <person name="Zhou S."/>
            <person name="Corby-Kistler H."/>
            <person name="Young S.K."/>
            <person name="Zeng Q."/>
            <person name="Gargeya S."/>
            <person name="Fitzgerald M."/>
            <person name="Haas B."/>
            <person name="Abouelleil A."/>
            <person name="Alvarado L."/>
            <person name="Arachchi H.M."/>
            <person name="Berlin A."/>
            <person name="Brown A."/>
            <person name="Chapman S.B."/>
            <person name="Chen Z."/>
            <person name="Dunbar C."/>
            <person name="Freedman E."/>
            <person name="Gearin G."/>
            <person name="Gellesch M."/>
            <person name="Goldberg J."/>
            <person name="Griggs A."/>
            <person name="Gujja S."/>
            <person name="Heiman D."/>
            <person name="Howarth C."/>
            <person name="Larson L."/>
            <person name="Lui A."/>
            <person name="MacDonald P.J.P."/>
            <person name="Mehta T."/>
            <person name="Montmayeur A."/>
            <person name="Murphy C."/>
            <person name="Neiman D."/>
            <person name="Pearson M."/>
            <person name="Priest M."/>
            <person name="Roberts A."/>
            <person name="Saif S."/>
            <person name="Shea T."/>
            <person name="Shenoy N."/>
            <person name="Sisk P."/>
            <person name="Stolte C."/>
            <person name="Sykes S."/>
            <person name="Wortman J."/>
            <person name="Nusbaum C."/>
            <person name="Birren B."/>
        </authorList>
    </citation>
    <scope>NUCLEOTIDE SEQUENCE [LARGE SCALE GENOMIC DNA]</scope>
    <source>
        <strain evidence="2">FOSC 3-a</strain>
    </source>
</reference>